<dbReference type="GO" id="GO:0004252">
    <property type="term" value="F:serine-type endopeptidase activity"/>
    <property type="evidence" value="ECO:0007669"/>
    <property type="project" value="InterPro"/>
</dbReference>
<dbReference type="SMART" id="SM00020">
    <property type="entry name" value="Tryp_SPc"/>
    <property type="match status" value="1"/>
</dbReference>
<dbReference type="CDD" id="cd00190">
    <property type="entry name" value="Tryp_SPc"/>
    <property type="match status" value="1"/>
</dbReference>
<dbReference type="PANTHER" id="PTHR24252">
    <property type="entry name" value="ACROSIN-RELATED"/>
    <property type="match status" value="1"/>
</dbReference>
<dbReference type="InterPro" id="IPR009003">
    <property type="entry name" value="Peptidase_S1_PA"/>
</dbReference>
<gene>
    <name evidence="8" type="ORF">B0I35DRAFT_425819</name>
</gene>
<sequence length="255" mass="26410">MQIKLVFTVLASTALALPSPPSIESSQIVGGDLASVGDFPFIVSLSEATYNWHVCGGSLLNANTVITAAHCSIYATNRVNVRAGSLKHNSGGVVVGVSQIIVHPDYGAGAYADNDVAIWKLSTPIRTSSTIGYATLAAPGSDPAAGSVSQTAGWGHMKENEYVLSMDLRKVTVPIVSRSSCARSYVNDGITDSMVCAGLSQGGKDACQGDSGGPLVDSSKRLIGLVSWGNGCARPNYPGVYTRVGAIRSFIDANL</sequence>
<keyword evidence="6" id="KW-0732">Signal</keyword>
<dbReference type="Gene3D" id="2.40.10.10">
    <property type="entry name" value="Trypsin-like serine proteases"/>
    <property type="match status" value="2"/>
</dbReference>
<accession>A0A8K0WT48</accession>
<evidence type="ECO:0000256" key="5">
    <source>
        <dbReference type="RuleBase" id="RU363034"/>
    </source>
</evidence>
<dbReference type="InterPro" id="IPR001314">
    <property type="entry name" value="Peptidase_S1A"/>
</dbReference>
<feature type="signal peptide" evidence="6">
    <location>
        <begin position="1"/>
        <end position="16"/>
    </location>
</feature>
<dbReference type="PROSITE" id="PS50240">
    <property type="entry name" value="TRYPSIN_DOM"/>
    <property type="match status" value="1"/>
</dbReference>
<keyword evidence="3 5" id="KW-0720">Serine protease</keyword>
<dbReference type="Proteomes" id="UP000813444">
    <property type="component" value="Unassembled WGS sequence"/>
</dbReference>
<dbReference type="PROSITE" id="PS00135">
    <property type="entry name" value="TRYPSIN_SER"/>
    <property type="match status" value="1"/>
</dbReference>
<dbReference type="InterPro" id="IPR033116">
    <property type="entry name" value="TRYPSIN_SER"/>
</dbReference>
<evidence type="ECO:0000256" key="1">
    <source>
        <dbReference type="ARBA" id="ARBA00022670"/>
    </source>
</evidence>
<keyword evidence="4" id="KW-1015">Disulfide bond</keyword>
<proteinExistence type="predicted"/>
<keyword evidence="9" id="KW-1185">Reference proteome</keyword>
<dbReference type="AlphaFoldDB" id="A0A8K0WT48"/>
<evidence type="ECO:0000256" key="2">
    <source>
        <dbReference type="ARBA" id="ARBA00022801"/>
    </source>
</evidence>
<evidence type="ECO:0000256" key="3">
    <source>
        <dbReference type="ARBA" id="ARBA00022825"/>
    </source>
</evidence>
<evidence type="ECO:0000313" key="9">
    <source>
        <dbReference type="Proteomes" id="UP000813444"/>
    </source>
</evidence>
<dbReference type="InterPro" id="IPR001254">
    <property type="entry name" value="Trypsin_dom"/>
</dbReference>
<evidence type="ECO:0000313" key="8">
    <source>
        <dbReference type="EMBL" id="KAH7322444.1"/>
    </source>
</evidence>
<dbReference type="SUPFAM" id="SSF50494">
    <property type="entry name" value="Trypsin-like serine proteases"/>
    <property type="match status" value="1"/>
</dbReference>
<dbReference type="InterPro" id="IPR018114">
    <property type="entry name" value="TRYPSIN_HIS"/>
</dbReference>
<reference evidence="8" key="1">
    <citation type="journal article" date="2021" name="Nat. Commun.">
        <title>Genetic determinants of endophytism in the Arabidopsis root mycobiome.</title>
        <authorList>
            <person name="Mesny F."/>
            <person name="Miyauchi S."/>
            <person name="Thiergart T."/>
            <person name="Pickel B."/>
            <person name="Atanasova L."/>
            <person name="Karlsson M."/>
            <person name="Huettel B."/>
            <person name="Barry K.W."/>
            <person name="Haridas S."/>
            <person name="Chen C."/>
            <person name="Bauer D."/>
            <person name="Andreopoulos W."/>
            <person name="Pangilinan J."/>
            <person name="LaButti K."/>
            <person name="Riley R."/>
            <person name="Lipzen A."/>
            <person name="Clum A."/>
            <person name="Drula E."/>
            <person name="Henrissat B."/>
            <person name="Kohler A."/>
            <person name="Grigoriev I.V."/>
            <person name="Martin F.M."/>
            <person name="Hacquard S."/>
        </authorList>
    </citation>
    <scope>NUCLEOTIDE SEQUENCE</scope>
    <source>
        <strain evidence="8">MPI-CAGE-CH-0235</strain>
    </source>
</reference>
<dbReference type="PROSITE" id="PS00134">
    <property type="entry name" value="TRYPSIN_HIS"/>
    <property type="match status" value="1"/>
</dbReference>
<evidence type="ECO:0000256" key="4">
    <source>
        <dbReference type="ARBA" id="ARBA00023157"/>
    </source>
</evidence>
<dbReference type="InterPro" id="IPR043504">
    <property type="entry name" value="Peptidase_S1_PA_chymotrypsin"/>
</dbReference>
<dbReference type="Pfam" id="PF00089">
    <property type="entry name" value="Trypsin"/>
    <property type="match status" value="1"/>
</dbReference>
<dbReference type="EMBL" id="JAGPNK010000004">
    <property type="protein sequence ID" value="KAH7322444.1"/>
    <property type="molecule type" value="Genomic_DNA"/>
</dbReference>
<dbReference type="PANTHER" id="PTHR24252:SF7">
    <property type="entry name" value="HYALIN"/>
    <property type="match status" value="1"/>
</dbReference>
<evidence type="ECO:0000259" key="7">
    <source>
        <dbReference type="PROSITE" id="PS50240"/>
    </source>
</evidence>
<dbReference type="OrthoDB" id="6380398at2759"/>
<protein>
    <submittedName>
        <fullName evidence="8">Trypsin-like serine protease</fullName>
    </submittedName>
</protein>
<dbReference type="GO" id="GO:0006508">
    <property type="term" value="P:proteolysis"/>
    <property type="evidence" value="ECO:0007669"/>
    <property type="project" value="UniProtKB-KW"/>
</dbReference>
<name>A0A8K0WT48_9HYPO</name>
<evidence type="ECO:0000256" key="6">
    <source>
        <dbReference type="SAM" id="SignalP"/>
    </source>
</evidence>
<dbReference type="PRINTS" id="PR00722">
    <property type="entry name" value="CHYMOTRYPSIN"/>
</dbReference>
<dbReference type="FunFam" id="2.40.10.10:FF:000077">
    <property type="entry name" value="Predicted protein"/>
    <property type="match status" value="1"/>
</dbReference>
<comment type="caution">
    <text evidence="8">The sequence shown here is derived from an EMBL/GenBank/DDBJ whole genome shotgun (WGS) entry which is preliminary data.</text>
</comment>
<organism evidence="8 9">
    <name type="scientific">Stachybotrys elegans</name>
    <dbReference type="NCBI Taxonomy" id="80388"/>
    <lineage>
        <taxon>Eukaryota</taxon>
        <taxon>Fungi</taxon>
        <taxon>Dikarya</taxon>
        <taxon>Ascomycota</taxon>
        <taxon>Pezizomycotina</taxon>
        <taxon>Sordariomycetes</taxon>
        <taxon>Hypocreomycetidae</taxon>
        <taxon>Hypocreales</taxon>
        <taxon>Stachybotryaceae</taxon>
        <taxon>Stachybotrys</taxon>
    </lineage>
</organism>
<keyword evidence="2 5" id="KW-0378">Hydrolase</keyword>
<keyword evidence="1 5" id="KW-0645">Protease</keyword>
<feature type="domain" description="Peptidase S1" evidence="7">
    <location>
        <begin position="28"/>
        <end position="255"/>
    </location>
</feature>
<feature type="chain" id="PRO_5035480675" evidence="6">
    <location>
        <begin position="17"/>
        <end position="255"/>
    </location>
</feature>